<name>A0A9P1CZT0_9DINO</name>
<keyword evidence="2" id="KW-1133">Transmembrane helix</keyword>
<dbReference type="InterPro" id="IPR025714">
    <property type="entry name" value="Methyltranfer_dom"/>
</dbReference>
<dbReference type="InterPro" id="IPR052220">
    <property type="entry name" value="METTL25"/>
</dbReference>
<feature type="compositionally biased region" description="Basic and acidic residues" evidence="1">
    <location>
        <begin position="734"/>
        <end position="744"/>
    </location>
</feature>
<organism evidence="4">
    <name type="scientific">Cladocopium goreaui</name>
    <dbReference type="NCBI Taxonomy" id="2562237"/>
    <lineage>
        <taxon>Eukaryota</taxon>
        <taxon>Sar</taxon>
        <taxon>Alveolata</taxon>
        <taxon>Dinophyceae</taxon>
        <taxon>Suessiales</taxon>
        <taxon>Symbiodiniaceae</taxon>
        <taxon>Cladocopium</taxon>
    </lineage>
</organism>
<dbReference type="Gene3D" id="3.40.50.150">
    <property type="entry name" value="Vaccinia Virus protein VP39"/>
    <property type="match status" value="1"/>
</dbReference>
<dbReference type="Proteomes" id="UP001152797">
    <property type="component" value="Unassembled WGS sequence"/>
</dbReference>
<reference evidence="4" key="1">
    <citation type="submission" date="2022-10" db="EMBL/GenBank/DDBJ databases">
        <authorList>
            <person name="Chen Y."/>
            <person name="Dougan E. K."/>
            <person name="Chan C."/>
            <person name="Rhodes N."/>
            <person name="Thang M."/>
        </authorList>
    </citation>
    <scope>NUCLEOTIDE SEQUENCE</scope>
</reference>
<dbReference type="PANTHER" id="PTHR12496">
    <property type="entry name" value="CGI-41 METHYLTRANSFERASE"/>
    <property type="match status" value="1"/>
</dbReference>
<dbReference type="EMBL" id="CAMXCT020002779">
    <property type="protein sequence ID" value="CAL1153795.1"/>
    <property type="molecule type" value="Genomic_DNA"/>
</dbReference>
<dbReference type="CDD" id="cd02440">
    <property type="entry name" value="AdoMet_MTases"/>
    <property type="match status" value="1"/>
</dbReference>
<evidence type="ECO:0000256" key="1">
    <source>
        <dbReference type="SAM" id="MobiDB-lite"/>
    </source>
</evidence>
<keyword evidence="6" id="KW-1185">Reference proteome</keyword>
<reference evidence="5" key="2">
    <citation type="submission" date="2024-04" db="EMBL/GenBank/DDBJ databases">
        <authorList>
            <person name="Chen Y."/>
            <person name="Shah S."/>
            <person name="Dougan E. K."/>
            <person name="Thang M."/>
            <person name="Chan C."/>
        </authorList>
    </citation>
    <scope>NUCLEOTIDE SEQUENCE [LARGE SCALE GENOMIC DNA]</scope>
</reference>
<feature type="region of interest" description="Disordered" evidence="1">
    <location>
        <begin position="515"/>
        <end position="557"/>
    </location>
</feature>
<dbReference type="EMBL" id="CAMXCT010002779">
    <property type="protein sequence ID" value="CAI4000420.1"/>
    <property type="molecule type" value="Genomic_DNA"/>
</dbReference>
<keyword evidence="2" id="KW-0812">Transmembrane</keyword>
<proteinExistence type="predicted"/>
<dbReference type="AlphaFoldDB" id="A0A9P1CZT0"/>
<dbReference type="PANTHER" id="PTHR12496:SF0">
    <property type="entry name" value="METHYLTRANSFERASE DOMAIN-CONTAINING PROTEIN"/>
    <property type="match status" value="1"/>
</dbReference>
<evidence type="ECO:0000313" key="5">
    <source>
        <dbReference type="EMBL" id="CAL1153795.1"/>
    </source>
</evidence>
<feature type="region of interest" description="Disordered" evidence="1">
    <location>
        <begin position="703"/>
        <end position="744"/>
    </location>
</feature>
<evidence type="ECO:0000313" key="6">
    <source>
        <dbReference type="Proteomes" id="UP001152797"/>
    </source>
</evidence>
<feature type="domain" description="Methyltransferase" evidence="3">
    <location>
        <begin position="180"/>
        <end position="303"/>
    </location>
</feature>
<evidence type="ECO:0000259" key="3">
    <source>
        <dbReference type="Pfam" id="PF13679"/>
    </source>
</evidence>
<accession>A0A9P1CZT0</accession>
<dbReference type="SUPFAM" id="SSF53335">
    <property type="entry name" value="S-adenosyl-L-methionine-dependent methyltransferases"/>
    <property type="match status" value="1"/>
</dbReference>
<evidence type="ECO:0000313" key="4">
    <source>
        <dbReference type="EMBL" id="CAI4000420.1"/>
    </source>
</evidence>
<dbReference type="Pfam" id="PF13679">
    <property type="entry name" value="Methyltransf_32"/>
    <property type="match status" value="1"/>
</dbReference>
<dbReference type="OrthoDB" id="447401at2759"/>
<feature type="transmembrane region" description="Helical" evidence="2">
    <location>
        <begin position="51"/>
        <end position="71"/>
    </location>
</feature>
<keyword evidence="2" id="KW-0472">Membrane</keyword>
<comment type="caution">
    <text evidence="4">The sequence shown here is derived from an EMBL/GenBank/DDBJ whole genome shotgun (WGS) entry which is preliminary data.</text>
</comment>
<gene>
    <name evidence="4" type="ORF">C1SCF055_LOCUS26538</name>
</gene>
<evidence type="ECO:0000256" key="2">
    <source>
        <dbReference type="SAM" id="Phobius"/>
    </source>
</evidence>
<dbReference type="EMBL" id="CAMXCT030002779">
    <property type="protein sequence ID" value="CAL4787732.1"/>
    <property type="molecule type" value="Genomic_DNA"/>
</dbReference>
<sequence length="744" mass="79881">MRRRRLAYQILPEILAESSSGITTVSRFSIGVAMCRPASGCPKIWSTKGKYFFIAGMLCVLQPFTFVLSFGQDVCGQQLLRAKKILDLFGSEAMFLPMSGYLPYAPPWLEKHWADYLLNLPDDALLHAEQHGLAELLLPDEHAPTTLRETATTLSALEAQFPVLARPSAAASGYGMSKPKLQQVDCFLRATRHCLRQSTEIGRVVDVGCGLGALTRELAISLGVPCLGLDRDPEKVRSAERLAENVGSQVSFAVCDIQRPGALRDVLRPSDLVVGLHPCGSLGEDLIRAVATSEAALLMVSCCIMGRPWAPVPFPRPPCSQLGQELALSMPRSALKMANLWAPGAVPEEKIITRLSLRQLLAIKGWLNESFAPSCTSLTPSMRGVTRAHVKGGFGSIAARVLHLRELPPASEKELTEAQRWGTEVAPIYRRLELLTPLLGEASELAVNLDRARSLEEAQKPTTLARMFPKASSPRNLAIYAAGVLKKMCHHVQHQQKEMQYLNNLKRHVPQQLQGTQGSAPAFVRSPSPPGGRAMRSQQPGTPIQAPRMEGAQPGHASPMVPPAGMTSFMPQAGAMTPMSPMTPAPGAATPMAGARTPMAAGAATAMAGAPRTTYSAYPVRSDSPMAYQARSLSPMARPVVTAVAAPITAATPMRYGAFVQAQPMPVASYGAVMMQKREVVRPFAPQVPVAFKVAPPMAAQAASVTPRKAAAPAETGAHRPSRSVSPLPAGTMERVRVGRQESK</sequence>
<dbReference type="InterPro" id="IPR029063">
    <property type="entry name" value="SAM-dependent_MTases_sf"/>
</dbReference>
<protein>
    <recommendedName>
        <fullName evidence="3">Methyltransferase domain-containing protein</fullName>
    </recommendedName>
</protein>